<organism evidence="1 2">
    <name type="scientific">Gordonia phage Ribeye</name>
    <dbReference type="NCBI Taxonomy" id="2250417"/>
    <lineage>
        <taxon>Viruses</taxon>
        <taxon>Duplodnaviria</taxon>
        <taxon>Heunggongvirae</taxon>
        <taxon>Uroviricota</taxon>
        <taxon>Caudoviricetes</taxon>
        <taxon>Stackebrandtviridae</taxon>
        <taxon>Schenleyvirinae</taxon>
        <taxon>Kroosvirus</taxon>
        <taxon>Kroosvirus ribeye</taxon>
    </lineage>
</organism>
<dbReference type="KEGG" id="vg:63026720"/>
<dbReference type="EMBL" id="MH450129">
    <property type="protein sequence ID" value="AXH44902.1"/>
    <property type="molecule type" value="Genomic_DNA"/>
</dbReference>
<dbReference type="Proteomes" id="UP000257630">
    <property type="component" value="Segment"/>
</dbReference>
<sequence length="80" mass="8566">MIVGRLYIEVPADDFADTDVRVADMVVDVAADDFADSDVRVSSMMVDVPGDAFGPSIAEQLYPALTLFPADDLYPTGPPD</sequence>
<evidence type="ECO:0000313" key="2">
    <source>
        <dbReference type="Proteomes" id="UP000257630"/>
    </source>
</evidence>
<evidence type="ECO:0000313" key="1">
    <source>
        <dbReference type="EMBL" id="AXH44902.1"/>
    </source>
</evidence>
<keyword evidence="2" id="KW-1185">Reference proteome</keyword>
<gene>
    <name evidence="1" type="primary">39</name>
    <name evidence="1" type="ORF">SEA_RIBEYE_39</name>
</gene>
<proteinExistence type="predicted"/>
<dbReference type="RefSeq" id="YP_010002173.1">
    <property type="nucleotide sequence ID" value="NC_053241.1"/>
</dbReference>
<protein>
    <submittedName>
        <fullName evidence="1">Uncharacterized protein</fullName>
    </submittedName>
</protein>
<dbReference type="GeneID" id="63026720"/>
<name>A0A345KPF0_9CAUD</name>
<reference evidence="1 2" key="1">
    <citation type="submission" date="2018-06" db="EMBL/GenBank/DDBJ databases">
        <authorList>
            <person name="Plymale R.C."/>
            <person name="Vermillion C.D."/>
            <person name="Bowman H."/>
            <person name="Gills J.R."/>
            <person name="Wooten L.C."/>
            <person name="Askins J.L."/>
            <person name="Brownlee C.M."/>
            <person name="Davis H.K."/>
            <person name="Edmondson E.M."/>
            <person name="Edwards S.L."/>
            <person name="Haberman K.L."/>
            <person name="Jacobs K.R."/>
            <person name="Jones G.C."/>
            <person name="Livingston L.W."/>
            <person name="Masengale M.E."/>
            <person name="Morrison C.M."/>
            <person name="Mullins A.M."/>
            <person name="Pate M.D."/>
            <person name="Pennington B.T."/>
            <person name="Pickard K.N."/>
            <person name="Rainwater D.R."/>
            <person name="Studdard A.C."/>
            <person name="Walker A.L."/>
            <person name="Reyna N.S."/>
            <person name="Garlena R.A."/>
            <person name="Russell D.A."/>
            <person name="Pope W.H."/>
            <person name="Jacobs-Sera D."/>
            <person name="Hendrix R.W."/>
            <person name="Hatfull G.F."/>
        </authorList>
    </citation>
    <scope>NUCLEOTIDE SEQUENCE [LARGE SCALE GENOMIC DNA]</scope>
</reference>
<accession>A0A345KPF0</accession>